<dbReference type="GO" id="GO:0016740">
    <property type="term" value="F:transferase activity"/>
    <property type="evidence" value="ECO:0007669"/>
    <property type="project" value="UniProtKB-KW"/>
</dbReference>
<accession>A0A1W1E7K1</accession>
<gene>
    <name evidence="1" type="ORF">MNB_SV-4-100</name>
</gene>
<dbReference type="AlphaFoldDB" id="A0A1W1E7K1"/>
<dbReference type="PANTHER" id="PTHR12526">
    <property type="entry name" value="GLYCOSYLTRANSFERASE"/>
    <property type="match status" value="1"/>
</dbReference>
<dbReference type="CDD" id="cd03801">
    <property type="entry name" value="GT4_PimA-like"/>
    <property type="match status" value="1"/>
</dbReference>
<dbReference type="SUPFAM" id="SSF53756">
    <property type="entry name" value="UDP-Glycosyltransferase/glycogen phosphorylase"/>
    <property type="match status" value="1"/>
</dbReference>
<evidence type="ECO:0000313" key="1">
    <source>
        <dbReference type="EMBL" id="SFV89952.1"/>
    </source>
</evidence>
<dbReference type="PANTHER" id="PTHR12526:SF637">
    <property type="entry name" value="GLYCOSYLTRANSFERASE EPSF-RELATED"/>
    <property type="match status" value="1"/>
</dbReference>
<protein>
    <submittedName>
        <fullName evidence="1">Glycosyl transferase, group 1 family protein</fullName>
    </submittedName>
</protein>
<reference evidence="1" key="1">
    <citation type="submission" date="2016-10" db="EMBL/GenBank/DDBJ databases">
        <authorList>
            <person name="de Groot N.N."/>
        </authorList>
    </citation>
    <scope>NUCLEOTIDE SEQUENCE</scope>
</reference>
<dbReference type="Gene3D" id="3.40.50.2000">
    <property type="entry name" value="Glycogen Phosphorylase B"/>
    <property type="match status" value="2"/>
</dbReference>
<keyword evidence="1" id="KW-0808">Transferase</keyword>
<dbReference type="EMBL" id="FPIB01000005">
    <property type="protein sequence ID" value="SFV89952.1"/>
    <property type="molecule type" value="Genomic_DNA"/>
</dbReference>
<dbReference type="Pfam" id="PF13692">
    <property type="entry name" value="Glyco_trans_1_4"/>
    <property type="match status" value="1"/>
</dbReference>
<sequence length="417" mass="47728">MKILWVVSFPLPAVAYLLNMEKIPFGGWVTTMLSQLKTVDAFELSVAMKAPVEKRKHTKIDGIDYYLLPQSSKDRFDVCQEDVDWVLEDVSPDLLHAEGTETAYAYRMLKTWQGNNIVSMQGILNGYEPYEYGHLPVAEYIATFKGQAALMSVALLANKLLFFKKRVTKEMRSIRLAKNILGRTTWDRAHSYAINPRANYHTCYRVLRDPFYQKQWDIQKIERHTIFVGNAAQPRKGAHIVMRAVAQLVDEYPDIQVFVAGEKPQRTSWREWKKVIGYPAYFRRLIEDLGIEQRVVFLGVLQAEEMAQKMCQAHVCVLSSIIENSPNTLGEAMIMGVPAISSYVGGAPDMATDAKEALFYRDDDPQLLAYRIKQVFDDDALALHLSANASRRAHKTHDRDENLQRMIDIYQTVLRGK</sequence>
<proteinExistence type="predicted"/>
<name>A0A1W1E7K1_9ZZZZ</name>
<organism evidence="1">
    <name type="scientific">hydrothermal vent metagenome</name>
    <dbReference type="NCBI Taxonomy" id="652676"/>
    <lineage>
        <taxon>unclassified sequences</taxon>
        <taxon>metagenomes</taxon>
        <taxon>ecological metagenomes</taxon>
    </lineage>
</organism>